<evidence type="ECO:0000256" key="1">
    <source>
        <dbReference type="SAM" id="MobiDB-lite"/>
    </source>
</evidence>
<protein>
    <submittedName>
        <fullName evidence="2">Uncharacterized protein</fullName>
    </submittedName>
</protein>
<feature type="region of interest" description="Disordered" evidence="1">
    <location>
        <begin position="41"/>
        <end position="63"/>
    </location>
</feature>
<reference evidence="2" key="1">
    <citation type="submission" date="2019-03" db="EMBL/GenBank/DDBJ databases">
        <title>WGS assembly of Setaria viridis.</title>
        <authorList>
            <person name="Huang P."/>
            <person name="Jenkins J."/>
            <person name="Grimwood J."/>
            <person name="Barry K."/>
            <person name="Healey A."/>
            <person name="Mamidi S."/>
            <person name="Sreedasyam A."/>
            <person name="Shu S."/>
            <person name="Feldman M."/>
            <person name="Wu J."/>
            <person name="Yu Y."/>
            <person name="Chen C."/>
            <person name="Johnson J."/>
            <person name="Rokhsar D."/>
            <person name="Baxter I."/>
            <person name="Schmutz J."/>
            <person name="Brutnell T."/>
            <person name="Kellogg E."/>
        </authorList>
    </citation>
    <scope>NUCLEOTIDE SEQUENCE [LARGE SCALE GENOMIC DNA]</scope>
</reference>
<sequence length="184" mass="19544">MAWRLITPHYLATPSPATPFLHVAMLLAMPTSHPPHRCTPVSHRSLITPSAPSPPSEASSGTRFMPGLTRLSMLLYSPRCACNQYQESHVTGQRLQAVVVPKAPPYLAMDDGAQAGGLHPDPRRVAPLPIAACRHHGAAPIYPCLAVCAMPQTGWVPLAATLTSTMEVVLPPGALLATPAMLRA</sequence>
<dbReference type="EMBL" id="CM016553">
    <property type="protein sequence ID" value="TKW33164.1"/>
    <property type="molecule type" value="Genomic_DNA"/>
</dbReference>
<dbReference type="AlphaFoldDB" id="A0A4U6VVY1"/>
<name>A0A4U6VVY1_SETVI</name>
<dbReference type="Proteomes" id="UP000298652">
    <property type="component" value="Chromosome 2"/>
</dbReference>
<evidence type="ECO:0000313" key="2">
    <source>
        <dbReference type="EMBL" id="TKW33164.1"/>
    </source>
</evidence>
<accession>A0A4U6VVY1</accession>
<organism evidence="2 3">
    <name type="scientific">Setaria viridis</name>
    <name type="common">Green bristlegrass</name>
    <name type="synonym">Setaria italica subsp. viridis</name>
    <dbReference type="NCBI Taxonomy" id="4556"/>
    <lineage>
        <taxon>Eukaryota</taxon>
        <taxon>Viridiplantae</taxon>
        <taxon>Streptophyta</taxon>
        <taxon>Embryophyta</taxon>
        <taxon>Tracheophyta</taxon>
        <taxon>Spermatophyta</taxon>
        <taxon>Magnoliopsida</taxon>
        <taxon>Liliopsida</taxon>
        <taxon>Poales</taxon>
        <taxon>Poaceae</taxon>
        <taxon>PACMAD clade</taxon>
        <taxon>Panicoideae</taxon>
        <taxon>Panicodae</taxon>
        <taxon>Paniceae</taxon>
        <taxon>Cenchrinae</taxon>
        <taxon>Setaria</taxon>
    </lineage>
</organism>
<gene>
    <name evidence="2" type="ORF">SEVIR_2G214900v2</name>
</gene>
<evidence type="ECO:0000313" key="3">
    <source>
        <dbReference type="Proteomes" id="UP000298652"/>
    </source>
</evidence>
<keyword evidence="3" id="KW-1185">Reference proteome</keyword>
<dbReference type="Gramene" id="TKW33164">
    <property type="protein sequence ID" value="TKW33164"/>
    <property type="gene ID" value="SEVIR_2G214900v2"/>
</dbReference>
<proteinExistence type="predicted"/>